<name>A0A7D3R2G1_9VIRU</name>
<gene>
    <name evidence="2" type="ORF">Fadolivirus_1_1020</name>
</gene>
<proteinExistence type="predicted"/>
<feature type="compositionally biased region" description="Acidic residues" evidence="1">
    <location>
        <begin position="144"/>
        <end position="156"/>
    </location>
</feature>
<keyword evidence="3" id="KW-1185">Reference proteome</keyword>
<evidence type="ECO:0000313" key="3">
    <source>
        <dbReference type="Proteomes" id="UP001162001"/>
    </source>
</evidence>
<dbReference type="EMBL" id="MT418680">
    <property type="protein sequence ID" value="QKF94478.1"/>
    <property type="molecule type" value="Genomic_DNA"/>
</dbReference>
<organism evidence="2 3">
    <name type="scientific">Fadolivirus FV1/VV64</name>
    <dbReference type="NCBI Taxonomy" id="3070911"/>
    <lineage>
        <taxon>Viruses</taxon>
        <taxon>Varidnaviria</taxon>
        <taxon>Bamfordvirae</taxon>
        <taxon>Nucleocytoviricota</taxon>
        <taxon>Megaviricetes</taxon>
        <taxon>Imitervirales</taxon>
        <taxon>Mimiviridae</taxon>
        <taxon>Klosneuvirinae</taxon>
        <taxon>Fadolivirus</taxon>
        <taxon>Fadolivirus algeromassiliense</taxon>
    </lineage>
</organism>
<accession>A0A7D3R2G1</accession>
<sequence length="168" mass="19833">MVFRLLYILESKSYLRDGCVKCGFTSKYPSQRKKTIQTGIPSKLKYVKLYYIIGLKNKWNLKDLEQEFFRVVDNFHYDDDTFDESDNHYGEFFKTEIIDRADDCIKKLCNEGIILGFKKFDGADCEKDCMDYLLELENDHREDGDDDDDSDYDDSSESYNSDQESDDE</sequence>
<reference evidence="2 3" key="1">
    <citation type="submission" date="2020-04" db="EMBL/GenBank/DDBJ databases">
        <title>Advantages and limits of metagenomic assembly and binning of a giant virus.</title>
        <authorList>
            <person name="Schulz F."/>
            <person name="Andreani J."/>
            <person name="Francis R."/>
            <person name="Boudjemaa H."/>
            <person name="Bou Khalil J.Y."/>
            <person name="Lee J."/>
            <person name="La Scola B."/>
            <person name="Woyke T."/>
        </authorList>
    </citation>
    <scope>NUCLEOTIDE SEQUENCE [LARGE SCALE GENOMIC DNA]</scope>
    <source>
        <strain evidence="2 3">FV1/VV64</strain>
    </source>
</reference>
<dbReference type="Proteomes" id="UP001162001">
    <property type="component" value="Segment"/>
</dbReference>
<evidence type="ECO:0000256" key="1">
    <source>
        <dbReference type="SAM" id="MobiDB-lite"/>
    </source>
</evidence>
<feature type="region of interest" description="Disordered" evidence="1">
    <location>
        <begin position="140"/>
        <end position="168"/>
    </location>
</feature>
<evidence type="ECO:0000313" key="2">
    <source>
        <dbReference type="EMBL" id="QKF94478.1"/>
    </source>
</evidence>
<protein>
    <submittedName>
        <fullName evidence="2">Uncharacterized protein</fullName>
    </submittedName>
</protein>